<dbReference type="EC" id="3.4.22.50" evidence="6"/>
<dbReference type="InterPro" id="IPR038765">
    <property type="entry name" value="Papain-like_cys_pep_sf"/>
</dbReference>
<evidence type="ECO:0000313" key="6">
    <source>
        <dbReference type="EMBL" id="ELP94715.1"/>
    </source>
</evidence>
<dbReference type="Gene3D" id="3.90.70.10">
    <property type="entry name" value="Cysteine proteinases"/>
    <property type="match status" value="1"/>
</dbReference>
<evidence type="ECO:0000313" key="7">
    <source>
        <dbReference type="Proteomes" id="UP000014680"/>
    </source>
</evidence>
<dbReference type="MEROPS" id="C01.119"/>
<dbReference type="Proteomes" id="UP000014680">
    <property type="component" value="Unassembled WGS sequence"/>
</dbReference>
<name>A0A0A1UDN2_ENTIV</name>
<sequence>MQSMSYILIINIIQLTFAASPSDQFNLFTQKYSKVYQTPSERLYRYNIFLSNLREIDFLNFKDKLAQYSINRYSDMLASELPLPENIEPEIGDANNKGDINTNTKRVTRKPSDTPVDYSHYHDIEVPEGDRLPRNHSYCGSYVNYNTERPKIDLCGETFDQRGCGCCYASAGVNLAQILLANLTYYSSNKTLSRIQRYNLSVQRFLDLTDSTRVWDSAMVTYKCCGGFLGNAVEATRYFVEVKEYPYTDYSYQSDNSTCQASGVESHQAEYIFRTEKFRSFDFNTTNFERVKLLKKVLHHYGPFVVSLYTDNRFKKYKKGIFRMTYDDNCVSNKVNHVIVLVGYGVENGEEYFIARNSWGSDWGENGYIRISTRNICAIGKFKTMKKITANSLLFGSNCKFDNQCEKCNENTLKCEKCKDGIKMDTNSGMCMKVYDQSDNRIYNDAEADAMILNLTEVSYDLLDYGEEDKSVERIIVILSILALLLL</sequence>
<evidence type="ECO:0000256" key="2">
    <source>
        <dbReference type="SAM" id="MobiDB-lite"/>
    </source>
</evidence>
<keyword evidence="3" id="KW-0732">Signal</keyword>
<keyword evidence="6" id="KW-0378">Hydrolase</keyword>
<keyword evidence="6" id="KW-0645">Protease</keyword>
<dbReference type="AlphaFoldDB" id="A0A0A1UDN2"/>
<feature type="domain" description="Peptidase C1A papain C-terminal" evidence="4">
    <location>
        <begin position="149"/>
        <end position="387"/>
    </location>
</feature>
<proteinExistence type="inferred from homology"/>
<feature type="domain" description="Cathepsin propeptide inhibitor" evidence="5">
    <location>
        <begin position="25"/>
        <end position="81"/>
    </location>
</feature>
<dbReference type="EMBL" id="KB206175">
    <property type="protein sequence ID" value="ELP94715.1"/>
    <property type="molecule type" value="Genomic_DNA"/>
</dbReference>
<evidence type="ECO:0000256" key="1">
    <source>
        <dbReference type="ARBA" id="ARBA00008455"/>
    </source>
</evidence>
<dbReference type="OrthoDB" id="190265at2759"/>
<protein>
    <submittedName>
        <fullName evidence="6">Cysteine protease, putative</fullName>
        <ecNumber evidence="6">3.4.22.50</ecNumber>
    </submittedName>
</protein>
<dbReference type="CDD" id="cd02248">
    <property type="entry name" value="Peptidase_C1A"/>
    <property type="match status" value="1"/>
</dbReference>
<dbReference type="InterPro" id="IPR039417">
    <property type="entry name" value="Peptidase_C1A_papain-like"/>
</dbReference>
<dbReference type="SUPFAM" id="SSF54001">
    <property type="entry name" value="Cysteine proteinases"/>
    <property type="match status" value="1"/>
</dbReference>
<dbReference type="VEuPathDB" id="AmoebaDB:EIN_340330"/>
<dbReference type="Pfam" id="PF00112">
    <property type="entry name" value="Peptidase_C1"/>
    <property type="match status" value="1"/>
</dbReference>
<evidence type="ECO:0000259" key="4">
    <source>
        <dbReference type="SMART" id="SM00645"/>
    </source>
</evidence>
<dbReference type="SMART" id="SM00848">
    <property type="entry name" value="Inhibitor_I29"/>
    <property type="match status" value="1"/>
</dbReference>
<keyword evidence="7" id="KW-1185">Reference proteome</keyword>
<dbReference type="KEGG" id="eiv:EIN_340330"/>
<dbReference type="RefSeq" id="XP_004261486.1">
    <property type="nucleotide sequence ID" value="XM_004261438.1"/>
</dbReference>
<dbReference type="OMA" id="RNICAIG"/>
<dbReference type="InterPro" id="IPR013128">
    <property type="entry name" value="Peptidase_C1A"/>
</dbReference>
<evidence type="ECO:0000259" key="5">
    <source>
        <dbReference type="SMART" id="SM00848"/>
    </source>
</evidence>
<dbReference type="SMART" id="SM00645">
    <property type="entry name" value="Pept_C1"/>
    <property type="match status" value="1"/>
</dbReference>
<gene>
    <name evidence="6" type="ORF">EIN_340330</name>
</gene>
<evidence type="ECO:0000256" key="3">
    <source>
        <dbReference type="SAM" id="SignalP"/>
    </source>
</evidence>
<organism evidence="6 7">
    <name type="scientific">Entamoeba invadens IP1</name>
    <dbReference type="NCBI Taxonomy" id="370355"/>
    <lineage>
        <taxon>Eukaryota</taxon>
        <taxon>Amoebozoa</taxon>
        <taxon>Evosea</taxon>
        <taxon>Archamoebae</taxon>
        <taxon>Mastigamoebida</taxon>
        <taxon>Entamoebidae</taxon>
        <taxon>Entamoeba</taxon>
    </lineage>
</organism>
<feature type="chain" id="PRO_5018714814" evidence="3">
    <location>
        <begin position="19"/>
        <end position="487"/>
    </location>
</feature>
<accession>A0A0A1UDN2</accession>
<dbReference type="Pfam" id="PF08246">
    <property type="entry name" value="Inhibitor_I29"/>
    <property type="match status" value="1"/>
</dbReference>
<feature type="signal peptide" evidence="3">
    <location>
        <begin position="1"/>
        <end position="18"/>
    </location>
</feature>
<dbReference type="InterPro" id="IPR013201">
    <property type="entry name" value="Prot_inhib_I29"/>
</dbReference>
<dbReference type="PANTHER" id="PTHR12411">
    <property type="entry name" value="CYSTEINE PROTEASE FAMILY C1-RELATED"/>
    <property type="match status" value="1"/>
</dbReference>
<dbReference type="GO" id="GO:0008234">
    <property type="term" value="F:cysteine-type peptidase activity"/>
    <property type="evidence" value="ECO:0007669"/>
    <property type="project" value="InterPro"/>
</dbReference>
<dbReference type="GeneID" id="14893693"/>
<feature type="region of interest" description="Disordered" evidence="2">
    <location>
        <begin position="88"/>
        <end position="120"/>
    </location>
</feature>
<reference evidence="6 7" key="1">
    <citation type="submission" date="2012-10" db="EMBL/GenBank/DDBJ databases">
        <authorList>
            <person name="Zafar N."/>
            <person name="Inman J."/>
            <person name="Hall N."/>
            <person name="Lorenzi H."/>
            <person name="Caler E."/>
        </authorList>
    </citation>
    <scope>NUCLEOTIDE SEQUENCE [LARGE SCALE GENOMIC DNA]</scope>
    <source>
        <strain evidence="6 7">IP1</strain>
    </source>
</reference>
<dbReference type="GO" id="GO:0006508">
    <property type="term" value="P:proteolysis"/>
    <property type="evidence" value="ECO:0007669"/>
    <property type="project" value="UniProtKB-KW"/>
</dbReference>
<dbReference type="InterPro" id="IPR000668">
    <property type="entry name" value="Peptidase_C1A_C"/>
</dbReference>
<dbReference type="Gene3D" id="1.10.287.2250">
    <property type="match status" value="1"/>
</dbReference>
<comment type="similarity">
    <text evidence="1">Belongs to the peptidase C1 family.</text>
</comment>